<gene>
    <name evidence="1" type="ORF">PES01_30190</name>
</gene>
<sequence>MAKHWYQKNRFETWNGLNLISVDGVDGVDGVVWRTADTAQNREKYGSGSTQHGDTAFPQIRMVCQMELTSHQ</sequence>
<name>A0A510XYN8_9GAMM</name>
<dbReference type="EMBL" id="BJUM01000033">
    <property type="protein sequence ID" value="GEK56174.1"/>
    <property type="molecule type" value="Genomic_DNA"/>
</dbReference>
<dbReference type="Proteomes" id="UP000321419">
    <property type="component" value="Unassembled WGS sequence"/>
</dbReference>
<evidence type="ECO:0000313" key="2">
    <source>
        <dbReference type="Proteomes" id="UP000321419"/>
    </source>
</evidence>
<proteinExistence type="predicted"/>
<comment type="caution">
    <text evidence="1">The sequence shown here is derived from an EMBL/GenBank/DDBJ whole genome shotgun (WGS) entry which is preliminary data.</text>
</comment>
<protein>
    <submittedName>
        <fullName evidence="1">Uncharacterized protein</fullName>
    </submittedName>
</protein>
<evidence type="ECO:0000313" key="1">
    <source>
        <dbReference type="EMBL" id="GEK56174.1"/>
    </source>
</evidence>
<accession>A0A510XYN8</accession>
<organism evidence="1 2">
    <name type="scientific">Pseudoalteromonas espejiana</name>
    <dbReference type="NCBI Taxonomy" id="28107"/>
    <lineage>
        <taxon>Bacteria</taxon>
        <taxon>Pseudomonadati</taxon>
        <taxon>Pseudomonadota</taxon>
        <taxon>Gammaproteobacteria</taxon>
        <taxon>Alteromonadales</taxon>
        <taxon>Pseudoalteromonadaceae</taxon>
        <taxon>Pseudoalteromonas</taxon>
    </lineage>
</organism>
<dbReference type="AlphaFoldDB" id="A0A510XYN8"/>
<reference evidence="1 2" key="1">
    <citation type="submission" date="2019-07" db="EMBL/GenBank/DDBJ databases">
        <title>Whole genome shotgun sequence of Pseudoalteromonas espejiana NBRC 102222.</title>
        <authorList>
            <person name="Hosoyama A."/>
            <person name="Uohara A."/>
            <person name="Ohji S."/>
            <person name="Ichikawa N."/>
        </authorList>
    </citation>
    <scope>NUCLEOTIDE SEQUENCE [LARGE SCALE GENOMIC DNA]</scope>
    <source>
        <strain evidence="1 2">NBRC 102222</strain>
    </source>
</reference>
<keyword evidence="2" id="KW-1185">Reference proteome</keyword>